<dbReference type="Pfam" id="PF17762">
    <property type="entry name" value="HTH_ParB"/>
    <property type="match status" value="1"/>
</dbReference>
<dbReference type="EMBL" id="CP082905">
    <property type="protein sequence ID" value="UQY46282.1"/>
    <property type="molecule type" value="Genomic_DNA"/>
</dbReference>
<feature type="domain" description="ParB-like N-terminal" evidence="2">
    <location>
        <begin position="50"/>
        <end position="146"/>
    </location>
</feature>
<evidence type="ECO:0000256" key="1">
    <source>
        <dbReference type="SAM" id="MobiDB-lite"/>
    </source>
</evidence>
<dbReference type="SUPFAM" id="SSF109709">
    <property type="entry name" value="KorB DNA-binding domain-like"/>
    <property type="match status" value="1"/>
</dbReference>
<evidence type="ECO:0000259" key="2">
    <source>
        <dbReference type="SMART" id="SM00470"/>
    </source>
</evidence>
<dbReference type="RefSeq" id="WP_249894798.1">
    <property type="nucleotide sequence ID" value="NZ_CP082905.1"/>
</dbReference>
<name>A0ABY4RFW5_9GAMM</name>
<geneLocation type="plasmid" evidence="3 4">
    <name>pX22927_1</name>
</geneLocation>
<feature type="region of interest" description="Disordered" evidence="1">
    <location>
        <begin position="1"/>
        <end position="31"/>
    </location>
</feature>
<dbReference type="Proteomes" id="UP001056635">
    <property type="component" value="Plasmid pX22927_1"/>
</dbReference>
<dbReference type="Gene3D" id="1.10.10.2830">
    <property type="match status" value="1"/>
</dbReference>
<organism evidence="3 4">
    <name type="scientific">Mixta hanseatica</name>
    <dbReference type="NCBI Taxonomy" id="2872648"/>
    <lineage>
        <taxon>Bacteria</taxon>
        <taxon>Pseudomonadati</taxon>
        <taxon>Pseudomonadota</taxon>
        <taxon>Gammaproteobacteria</taxon>
        <taxon>Enterobacterales</taxon>
        <taxon>Erwiniaceae</taxon>
        <taxon>Mixta</taxon>
    </lineage>
</organism>
<dbReference type="InterPro" id="IPR003115">
    <property type="entry name" value="ParB_N"/>
</dbReference>
<dbReference type="PANTHER" id="PTHR33375:SF7">
    <property type="entry name" value="CHROMOSOME 2-PARTITIONING PROTEIN PARB-RELATED"/>
    <property type="match status" value="1"/>
</dbReference>
<dbReference type="PANTHER" id="PTHR33375">
    <property type="entry name" value="CHROMOSOME-PARTITIONING PROTEIN PARB-RELATED"/>
    <property type="match status" value="1"/>
</dbReference>
<dbReference type="InterPro" id="IPR050336">
    <property type="entry name" value="Chromosome_partition/occlusion"/>
</dbReference>
<proteinExistence type="predicted"/>
<evidence type="ECO:0000313" key="4">
    <source>
        <dbReference type="Proteomes" id="UP001056635"/>
    </source>
</evidence>
<reference evidence="3" key="1">
    <citation type="submission" date="2021-09" db="EMBL/GenBank/DDBJ databases">
        <title>First case of bloodstream infection caused by Mixta hanseatica sp. nov., a member of the Erwiniaceae family.</title>
        <authorList>
            <person name="Both A."/>
            <person name="Huang J."/>
            <person name="Wenzel P."/>
            <person name="Aepfelbacher M."/>
            <person name="Rohde H."/>
            <person name="Christner M."/>
            <person name="Hentschke M."/>
        </authorList>
    </citation>
    <scope>NUCLEOTIDE SEQUENCE</scope>
    <source>
        <strain evidence="3">X22927</strain>
        <plasmid evidence="3">pX22927_1</plasmid>
    </source>
</reference>
<dbReference type="InterPro" id="IPR036086">
    <property type="entry name" value="ParB/Sulfiredoxin_sf"/>
</dbReference>
<feature type="compositionally biased region" description="Polar residues" evidence="1">
    <location>
        <begin position="1"/>
        <end position="10"/>
    </location>
</feature>
<sequence>MSQQNVNTTASESEESSSLKTKKTRRPAKAKADKAAAAAVEQALEKIDIEMIPLSRLMISPLNVRSKIYVRSRIESLAATIKNVGLLHNLIAHDMADGMLGVACGGRRLTAMQLLVSQGVYQPDQPIPVKRVTEELARAASMVENGEREDMHPAEQIAGFQALADEGKTPAQIGDLMGYSSRHVQRCLKLTGLAPAILDELAADSITIDQCQALALADTHERQLEVWEQASGYYNASAEIIRKLITSTETAISHSLKFAFIGKDAYLAAGGTIRTDLFSDEDEGYIDTALVEQLTLEKLQQIAAAVEKEEGFAWAEVRMDSRLHSWSSEVKKTYYLLPERCPELTPEEDKELSELRARVKLSDDDALVAQLKKQVAALEETGLKRSWAGADKDKTGALVCFERGSCFIQRGVQRQADLPKKAKPGNKEDLQTLSEDYSATLVRSMSCERSLAVQAALSTKPDIALAMLTWTLCRSTFSHRNYDGTPMKISLTDNSSALIAGTTAKEDTKAWQFIQEQKAQWEAKLPEDWSQDFRWLMGWSTGDVLGLLGFCSATAVCSFQERIYGRSQTSNLDTLEMALGFDLADWWQPGAEGFFKRMSKEQITGALKEAGKTGNASDAEKMKKGDAAEFAEEVMKDARWVPAWMKPLQPAVTENGSEDETGSEG</sequence>
<feature type="compositionally biased region" description="Basic residues" evidence="1">
    <location>
        <begin position="20"/>
        <end position="29"/>
    </location>
</feature>
<dbReference type="SMART" id="SM00470">
    <property type="entry name" value="ParB"/>
    <property type="match status" value="1"/>
</dbReference>
<dbReference type="InterPro" id="IPR041468">
    <property type="entry name" value="HTH_ParB/Spo0J"/>
</dbReference>
<accession>A0ABY4RFW5</accession>
<keyword evidence="4" id="KW-1185">Reference proteome</keyword>
<dbReference type="Pfam" id="PF02195">
    <property type="entry name" value="ParB_N"/>
    <property type="match status" value="1"/>
</dbReference>
<evidence type="ECO:0000313" key="3">
    <source>
        <dbReference type="EMBL" id="UQY46282.1"/>
    </source>
</evidence>
<protein>
    <submittedName>
        <fullName evidence="3">ParB/RepB/Spo0J family partition protein</fullName>
    </submittedName>
</protein>
<feature type="compositionally biased region" description="Acidic residues" evidence="1">
    <location>
        <begin position="656"/>
        <end position="665"/>
    </location>
</feature>
<keyword evidence="3" id="KW-0614">Plasmid</keyword>
<feature type="region of interest" description="Disordered" evidence="1">
    <location>
        <begin position="646"/>
        <end position="665"/>
    </location>
</feature>
<dbReference type="CDD" id="cd16406">
    <property type="entry name" value="ParB_N_like"/>
    <property type="match status" value="1"/>
</dbReference>
<gene>
    <name evidence="3" type="ORF">K6958_20775</name>
</gene>
<dbReference type="Gene3D" id="3.90.1530.30">
    <property type="match status" value="1"/>
</dbReference>
<dbReference type="SUPFAM" id="SSF110849">
    <property type="entry name" value="ParB/Sulfiredoxin"/>
    <property type="match status" value="1"/>
</dbReference>